<dbReference type="InterPro" id="IPR036875">
    <property type="entry name" value="Znf_CCHC_sf"/>
</dbReference>
<dbReference type="PANTHER" id="PTHR34482:SF49">
    <property type="entry name" value="RETROTRANSPOSON GAG DOMAIN-CONTAINING PROTEIN"/>
    <property type="match status" value="1"/>
</dbReference>
<reference evidence="4 5" key="1">
    <citation type="submission" date="2024-04" db="EMBL/GenBank/DDBJ databases">
        <title>Genome assembly C_amara_ONT_v2.</title>
        <authorList>
            <person name="Yant L."/>
            <person name="Moore C."/>
            <person name="Slenker M."/>
        </authorList>
    </citation>
    <scope>NUCLEOTIDE SEQUENCE [LARGE SCALE GENOMIC DNA]</scope>
    <source>
        <tissue evidence="4">Leaf</tissue>
    </source>
</reference>
<name>A0ABD1C7C7_CARAN</name>
<dbReference type="PROSITE" id="PS50158">
    <property type="entry name" value="ZF_CCHC"/>
    <property type="match status" value="2"/>
</dbReference>
<evidence type="ECO:0000313" key="5">
    <source>
        <dbReference type="Proteomes" id="UP001558713"/>
    </source>
</evidence>
<keyword evidence="5" id="KW-1185">Reference proteome</keyword>
<feature type="domain" description="CCHC-type" evidence="3">
    <location>
        <begin position="306"/>
        <end position="321"/>
    </location>
</feature>
<dbReference type="AlphaFoldDB" id="A0ABD1C7C7"/>
<dbReference type="InterPro" id="IPR001878">
    <property type="entry name" value="Znf_CCHC"/>
</dbReference>
<organism evidence="4 5">
    <name type="scientific">Cardamine amara subsp. amara</name>
    <dbReference type="NCBI Taxonomy" id="228776"/>
    <lineage>
        <taxon>Eukaryota</taxon>
        <taxon>Viridiplantae</taxon>
        <taxon>Streptophyta</taxon>
        <taxon>Embryophyta</taxon>
        <taxon>Tracheophyta</taxon>
        <taxon>Spermatophyta</taxon>
        <taxon>Magnoliopsida</taxon>
        <taxon>eudicotyledons</taxon>
        <taxon>Gunneridae</taxon>
        <taxon>Pentapetalae</taxon>
        <taxon>rosids</taxon>
        <taxon>malvids</taxon>
        <taxon>Brassicales</taxon>
        <taxon>Brassicaceae</taxon>
        <taxon>Cardamineae</taxon>
        <taxon>Cardamine</taxon>
    </lineage>
</organism>
<evidence type="ECO:0000313" key="4">
    <source>
        <dbReference type="EMBL" id="KAL1225337.1"/>
    </source>
</evidence>
<keyword evidence="1" id="KW-0479">Metal-binding</keyword>
<feature type="region of interest" description="Disordered" evidence="2">
    <location>
        <begin position="1"/>
        <end position="31"/>
    </location>
</feature>
<evidence type="ECO:0000256" key="2">
    <source>
        <dbReference type="SAM" id="MobiDB-lite"/>
    </source>
</evidence>
<dbReference type="GO" id="GO:0008270">
    <property type="term" value="F:zinc ion binding"/>
    <property type="evidence" value="ECO:0007669"/>
    <property type="project" value="UniProtKB-KW"/>
</dbReference>
<comment type="caution">
    <text evidence="4">The sequence shown here is derived from an EMBL/GenBank/DDBJ whole genome shotgun (WGS) entry which is preliminary data.</text>
</comment>
<feature type="domain" description="CCHC-type" evidence="3">
    <location>
        <begin position="284"/>
        <end position="299"/>
    </location>
</feature>
<dbReference type="Pfam" id="PF03732">
    <property type="entry name" value="Retrotrans_gag"/>
    <property type="match status" value="1"/>
</dbReference>
<sequence length="373" mass="41353">MVRQTRNTRRNGENGENSGVHSSDGNGAARAGENAAVDGADNRGVDVAAAIQAALAPVMVTLAQLAERLPVVEQAPGVQLVGANAGAGVGAGNGLPGAGAARAEVHVDIPLGGEGNGDREPRIPSYLKVMEHMQKMGTRYFPGGVKPPDADEWRNRMERNFASVRCLEQYKVVIGVHFLKGDAHTWWESVTNRRKRVVRSWEEFREEFNTKYFPQQALDRLESQFLDLRQGSKSVREYEAEFNSLKRYAGRDLDDERVQICRFMRGMRLELHNRCLMRDSSRGCFKCGSKDHRIANCPKLEGERTCIYCKDPGHMKNQCPKLATKQDQGRELALPPPPKKPSGVHHVYSLADGTIDPSTSCPITGKFRENLTL</sequence>
<evidence type="ECO:0000259" key="3">
    <source>
        <dbReference type="PROSITE" id="PS50158"/>
    </source>
</evidence>
<keyword evidence="1" id="KW-0863">Zinc-finger</keyword>
<dbReference type="Pfam" id="PF00098">
    <property type="entry name" value="zf-CCHC"/>
    <property type="match status" value="1"/>
</dbReference>
<dbReference type="EMBL" id="JBANAX010000031">
    <property type="protein sequence ID" value="KAL1225337.1"/>
    <property type="molecule type" value="Genomic_DNA"/>
</dbReference>
<dbReference type="Proteomes" id="UP001558713">
    <property type="component" value="Unassembled WGS sequence"/>
</dbReference>
<proteinExistence type="predicted"/>
<evidence type="ECO:0000256" key="1">
    <source>
        <dbReference type="PROSITE-ProRule" id="PRU00047"/>
    </source>
</evidence>
<dbReference type="SUPFAM" id="SSF57756">
    <property type="entry name" value="Retrovirus zinc finger-like domains"/>
    <property type="match status" value="1"/>
</dbReference>
<dbReference type="InterPro" id="IPR005162">
    <property type="entry name" value="Retrotrans_gag_dom"/>
</dbReference>
<dbReference type="PANTHER" id="PTHR34482">
    <property type="entry name" value="DNA DAMAGE-INDUCIBLE PROTEIN 1-LIKE"/>
    <property type="match status" value="1"/>
</dbReference>
<dbReference type="Gene3D" id="4.10.60.10">
    <property type="entry name" value="Zinc finger, CCHC-type"/>
    <property type="match status" value="1"/>
</dbReference>
<gene>
    <name evidence="4" type="ORF">V5N11_008996</name>
</gene>
<accession>A0ABD1C7C7</accession>
<keyword evidence="1" id="KW-0862">Zinc</keyword>
<protein>
    <recommendedName>
        <fullName evidence="3">CCHC-type domain-containing protein</fullName>
    </recommendedName>
</protein>
<dbReference type="SMART" id="SM00343">
    <property type="entry name" value="ZnF_C2HC"/>
    <property type="match status" value="2"/>
</dbReference>